<evidence type="ECO:0000313" key="4">
    <source>
        <dbReference type="Proteomes" id="UP001183388"/>
    </source>
</evidence>
<feature type="domain" description="RsbT co-antagonist protein RsbRD N-terminal" evidence="2">
    <location>
        <begin position="34"/>
        <end position="172"/>
    </location>
</feature>
<name>A0ABU2LDM8_9ACTN</name>
<evidence type="ECO:0000259" key="2">
    <source>
        <dbReference type="Pfam" id="PF14361"/>
    </source>
</evidence>
<dbReference type="RefSeq" id="WP_311632562.1">
    <property type="nucleotide sequence ID" value="NZ_JAVREN010000041.1"/>
</dbReference>
<evidence type="ECO:0000259" key="1">
    <source>
        <dbReference type="Pfam" id="PF13556"/>
    </source>
</evidence>
<dbReference type="InterPro" id="IPR025736">
    <property type="entry name" value="PucR_C-HTH_dom"/>
</dbReference>
<dbReference type="PANTHER" id="PTHR33744:SF1">
    <property type="entry name" value="DNA-BINDING TRANSCRIPTIONAL ACTIVATOR ADER"/>
    <property type="match status" value="1"/>
</dbReference>
<protein>
    <submittedName>
        <fullName evidence="3">Helix-turn-helix domain-containing protein</fullName>
    </submittedName>
</protein>
<comment type="caution">
    <text evidence="3">The sequence shown here is derived from an EMBL/GenBank/DDBJ whole genome shotgun (WGS) entry which is preliminary data.</text>
</comment>
<dbReference type="PANTHER" id="PTHR33744">
    <property type="entry name" value="CARBOHYDRATE DIACID REGULATOR"/>
    <property type="match status" value="1"/>
</dbReference>
<reference evidence="4" key="1">
    <citation type="submission" date="2023-07" db="EMBL/GenBank/DDBJ databases">
        <title>30 novel species of actinomycetes from the DSMZ collection.</title>
        <authorList>
            <person name="Nouioui I."/>
        </authorList>
    </citation>
    <scope>NUCLEOTIDE SEQUENCE [LARGE SCALE GENOMIC DNA]</scope>
    <source>
        <strain evidence="4">DSM 44917</strain>
    </source>
</reference>
<evidence type="ECO:0000313" key="3">
    <source>
        <dbReference type="EMBL" id="MDT0309596.1"/>
    </source>
</evidence>
<dbReference type="Gene3D" id="1.10.10.2840">
    <property type="entry name" value="PucR C-terminal helix-turn-helix domain"/>
    <property type="match status" value="1"/>
</dbReference>
<dbReference type="Proteomes" id="UP001183388">
    <property type="component" value="Unassembled WGS sequence"/>
</dbReference>
<accession>A0ABU2LDM8</accession>
<proteinExistence type="predicted"/>
<dbReference type="InterPro" id="IPR042070">
    <property type="entry name" value="PucR_C-HTH_sf"/>
</dbReference>
<dbReference type="Pfam" id="PF14361">
    <property type="entry name" value="RsbRD_N"/>
    <property type="match status" value="1"/>
</dbReference>
<keyword evidence="4" id="KW-1185">Reference proteome</keyword>
<dbReference type="InterPro" id="IPR051448">
    <property type="entry name" value="CdaR-like_regulators"/>
</dbReference>
<gene>
    <name evidence="3" type="ORF">RM780_21925</name>
</gene>
<sequence length="436" mass="46438">MTADRTAERTTRGQGRLLRFGGVPVHHRLMAGLPALTDGVLASLAESLPVYRLPAEQLDGDLRRETEGAIRAFIEVLRTGAPPTEAQLAQIRASAAQRAEEGVPVEAAVLAYHAGALACFDAVIPEAGPEDMADAAQVQRLLVEYLGRISAAISEGFLDEHRTALGERSAARQTLLSALLEGTEPGEEATRAGIVLPPAYLTVAMAVGRHPDERRADVDTTVATRRKLRRLRAELERRIGRSVLLRLSDNAALALIPCRVAPSALDVEDWEGLAELVAALAESCGAPILAAARECEPPGVPAAVRLARELRDLAVAAGLPCGVYRLEDLALEYQLSRPGPGRDHLAELLGPARDKPDLLLTLRAFLASGLNRRAAASHLGIHPNTVDYRLRKLATLTGLDPTTYAHALTLRASLIALDAGRPRAGDPGAEPQPEPA</sequence>
<dbReference type="InterPro" id="IPR025751">
    <property type="entry name" value="RsbRD_N_dom"/>
</dbReference>
<feature type="domain" description="PucR C-terminal helix-turn-helix" evidence="1">
    <location>
        <begin position="358"/>
        <end position="415"/>
    </location>
</feature>
<organism evidence="3 4">
    <name type="scientific">Streptomyces boetiae</name>
    <dbReference type="NCBI Taxonomy" id="3075541"/>
    <lineage>
        <taxon>Bacteria</taxon>
        <taxon>Bacillati</taxon>
        <taxon>Actinomycetota</taxon>
        <taxon>Actinomycetes</taxon>
        <taxon>Kitasatosporales</taxon>
        <taxon>Streptomycetaceae</taxon>
        <taxon>Streptomyces</taxon>
    </lineage>
</organism>
<dbReference type="EMBL" id="JAVREN010000041">
    <property type="protein sequence ID" value="MDT0309596.1"/>
    <property type="molecule type" value="Genomic_DNA"/>
</dbReference>
<dbReference type="Pfam" id="PF13556">
    <property type="entry name" value="HTH_30"/>
    <property type="match status" value="1"/>
</dbReference>